<evidence type="ECO:0000256" key="3">
    <source>
        <dbReference type="ARBA" id="ARBA00022475"/>
    </source>
</evidence>
<dbReference type="PROSITE" id="PS50928">
    <property type="entry name" value="ABC_TM1"/>
    <property type="match status" value="1"/>
</dbReference>
<dbReference type="PANTHER" id="PTHR30465">
    <property type="entry name" value="INNER MEMBRANE ABC TRANSPORTER"/>
    <property type="match status" value="1"/>
</dbReference>
<comment type="subcellular location">
    <subcellularLocation>
        <location evidence="1 7">Cell membrane</location>
        <topology evidence="1 7">Multi-pass membrane protein</topology>
    </subcellularLocation>
</comment>
<feature type="domain" description="ABC transmembrane type-1" evidence="8">
    <location>
        <begin position="94"/>
        <end position="299"/>
    </location>
</feature>
<sequence>MLAYALRRTLWVIPTVLAVITVCYLMLHATPGGPFDTEKHLSAATIANLNAKYHLDQPLWKQYLLYLNALLHGDLGPSVRYVDWSVNDLVSKALPVSLGVGGLSVPIALVIGVLLGTAAAVRRDGITDRIVMLLGNVGNVIPPFVLGPVLVWVFAILLKRSDGHGWLPAGGWGDGGWRYRVLPMALLVIINVSSIARVMRGSMIEVLSGNFIRTARAKGMPGHVIVLRHALKPALMPVVSLLGSICISSITAAVVTESVFALPGLGQLVVDGAINRDYTLVLGLVVLTTVAAVVFNLLVDLAYAWLDPRIRY</sequence>
<evidence type="ECO:0000256" key="2">
    <source>
        <dbReference type="ARBA" id="ARBA00022448"/>
    </source>
</evidence>
<feature type="transmembrane region" description="Helical" evidence="7">
    <location>
        <begin position="98"/>
        <end position="121"/>
    </location>
</feature>
<evidence type="ECO:0000313" key="10">
    <source>
        <dbReference type="Proteomes" id="UP000184693"/>
    </source>
</evidence>
<dbReference type="RefSeq" id="WP_074263326.1">
    <property type="nucleotide sequence ID" value="NZ_FSRM01000001.1"/>
</dbReference>
<feature type="transmembrane region" description="Helical" evidence="7">
    <location>
        <begin position="177"/>
        <end position="196"/>
    </location>
</feature>
<evidence type="ECO:0000256" key="4">
    <source>
        <dbReference type="ARBA" id="ARBA00022692"/>
    </source>
</evidence>
<gene>
    <name evidence="9" type="ORF">SAMN05444168_1078</name>
</gene>
<feature type="transmembrane region" description="Helical" evidence="7">
    <location>
        <begin position="238"/>
        <end position="260"/>
    </location>
</feature>
<dbReference type="CDD" id="cd06261">
    <property type="entry name" value="TM_PBP2"/>
    <property type="match status" value="1"/>
</dbReference>
<proteinExistence type="inferred from homology"/>
<dbReference type="Proteomes" id="UP000184693">
    <property type="component" value="Unassembled WGS sequence"/>
</dbReference>
<dbReference type="InterPro" id="IPR035906">
    <property type="entry name" value="MetI-like_sf"/>
</dbReference>
<dbReference type="Gene3D" id="1.10.3720.10">
    <property type="entry name" value="MetI-like"/>
    <property type="match status" value="1"/>
</dbReference>
<keyword evidence="5 7" id="KW-1133">Transmembrane helix</keyword>
<feature type="transmembrane region" description="Helical" evidence="7">
    <location>
        <begin position="133"/>
        <end position="157"/>
    </location>
</feature>
<accession>A0A1N6EXW2</accession>
<keyword evidence="6 7" id="KW-0472">Membrane</keyword>
<evidence type="ECO:0000256" key="7">
    <source>
        <dbReference type="RuleBase" id="RU363032"/>
    </source>
</evidence>
<reference evidence="9 10" key="1">
    <citation type="submission" date="2016-11" db="EMBL/GenBank/DDBJ databases">
        <authorList>
            <person name="Jaros S."/>
            <person name="Januszkiewicz K."/>
            <person name="Wedrychowicz H."/>
        </authorList>
    </citation>
    <scope>NUCLEOTIDE SEQUENCE [LARGE SCALE GENOMIC DNA]</scope>
    <source>
        <strain evidence="9 10">GAS86</strain>
    </source>
</reference>
<dbReference type="OrthoDB" id="9803623at2"/>
<evidence type="ECO:0000313" key="9">
    <source>
        <dbReference type="EMBL" id="SIN87905.1"/>
    </source>
</evidence>
<dbReference type="AlphaFoldDB" id="A0A1N6EXW2"/>
<evidence type="ECO:0000256" key="6">
    <source>
        <dbReference type="ARBA" id="ARBA00023136"/>
    </source>
</evidence>
<keyword evidence="4 7" id="KW-0812">Transmembrane</keyword>
<evidence type="ECO:0000259" key="8">
    <source>
        <dbReference type="PROSITE" id="PS50928"/>
    </source>
</evidence>
<evidence type="ECO:0000256" key="5">
    <source>
        <dbReference type="ARBA" id="ARBA00022989"/>
    </source>
</evidence>
<keyword evidence="2 7" id="KW-0813">Transport</keyword>
<dbReference type="GO" id="GO:0005886">
    <property type="term" value="C:plasma membrane"/>
    <property type="evidence" value="ECO:0007669"/>
    <property type="project" value="UniProtKB-SubCell"/>
</dbReference>
<dbReference type="InterPro" id="IPR000515">
    <property type="entry name" value="MetI-like"/>
</dbReference>
<feature type="transmembrane region" description="Helical" evidence="7">
    <location>
        <begin position="9"/>
        <end position="27"/>
    </location>
</feature>
<dbReference type="PANTHER" id="PTHR30465:SF74">
    <property type="entry name" value="OLIGOPEPTIDE TRANSPORT SYSTEM PERMEASE PROTEIN OPPB"/>
    <property type="match status" value="1"/>
</dbReference>
<protein>
    <submittedName>
        <fullName evidence="9">Oligopeptide transport system permease protein</fullName>
    </submittedName>
</protein>
<dbReference type="SUPFAM" id="SSF161098">
    <property type="entry name" value="MetI-like"/>
    <property type="match status" value="1"/>
</dbReference>
<evidence type="ECO:0000256" key="1">
    <source>
        <dbReference type="ARBA" id="ARBA00004651"/>
    </source>
</evidence>
<name>A0A1N6EXW2_9BURK</name>
<dbReference type="Pfam" id="PF00528">
    <property type="entry name" value="BPD_transp_1"/>
    <property type="match status" value="1"/>
</dbReference>
<dbReference type="EMBL" id="FSRM01000001">
    <property type="protein sequence ID" value="SIN87905.1"/>
    <property type="molecule type" value="Genomic_DNA"/>
</dbReference>
<organism evidence="9 10">
    <name type="scientific">Paraburkholderia phenazinium</name>
    <dbReference type="NCBI Taxonomy" id="60549"/>
    <lineage>
        <taxon>Bacteria</taxon>
        <taxon>Pseudomonadati</taxon>
        <taxon>Pseudomonadota</taxon>
        <taxon>Betaproteobacteria</taxon>
        <taxon>Burkholderiales</taxon>
        <taxon>Burkholderiaceae</taxon>
        <taxon>Paraburkholderia</taxon>
    </lineage>
</organism>
<keyword evidence="3" id="KW-1003">Cell membrane</keyword>
<feature type="transmembrane region" description="Helical" evidence="7">
    <location>
        <begin position="280"/>
        <end position="306"/>
    </location>
</feature>
<comment type="similarity">
    <text evidence="7">Belongs to the binding-protein-dependent transport system permease family.</text>
</comment>
<dbReference type="GO" id="GO:0055085">
    <property type="term" value="P:transmembrane transport"/>
    <property type="evidence" value="ECO:0007669"/>
    <property type="project" value="InterPro"/>
</dbReference>